<comment type="caution">
    <text evidence="1">The sequence shown here is derived from an EMBL/GenBank/DDBJ whole genome shotgun (WGS) entry which is preliminary data.</text>
</comment>
<dbReference type="EMBL" id="JAUCMV010000003">
    <property type="protein sequence ID" value="KAK0408776.1"/>
    <property type="molecule type" value="Genomic_DNA"/>
</dbReference>
<sequence length="296" mass="33997">MSETPHRIDLDNGLQKEAVLIDNEGKCPTCTHLVNWGKSSTVKKVVLQMAGDDVQDDSKKTACVEADPSEQGDAKNPASVYNPFTIRCPTCQEVVSIPKIHQCRVDATSDKERCSICRKWHRQTENSPIYCISLKDATFLNMYYGNAHRLLTYTTKRQEELRTCPYSNQQSHQEEKCESCITYKATMAELNELKKAPKGKSPLEKTPSELKLAEMAKNIKNEYIRAAFEDVFNLQQELKKEMWENKDHDVHEEKITPEEVDRQKEECERILHKIEEAFVNLTLATSGITDHMRRSD</sequence>
<keyword evidence="2" id="KW-1185">Reference proteome</keyword>
<reference evidence="1" key="1">
    <citation type="submission" date="2023-06" db="EMBL/GenBank/DDBJ databases">
        <title>Genomic analysis of the entomopathogenic nematode Steinernema hermaphroditum.</title>
        <authorList>
            <person name="Schwarz E.M."/>
            <person name="Heppert J.K."/>
            <person name="Baniya A."/>
            <person name="Schwartz H.T."/>
            <person name="Tan C.-H."/>
            <person name="Antoshechkin I."/>
            <person name="Sternberg P.W."/>
            <person name="Goodrich-Blair H."/>
            <person name="Dillman A.R."/>
        </authorList>
    </citation>
    <scope>NUCLEOTIDE SEQUENCE</scope>
    <source>
        <strain evidence="1">PS9179</strain>
        <tissue evidence="1">Whole animal</tissue>
    </source>
</reference>
<protein>
    <submittedName>
        <fullName evidence="1">Uncharacterized protein</fullName>
    </submittedName>
</protein>
<proteinExistence type="predicted"/>
<gene>
    <name evidence="1" type="ORF">QR680_004152</name>
</gene>
<evidence type="ECO:0000313" key="1">
    <source>
        <dbReference type="EMBL" id="KAK0408776.1"/>
    </source>
</evidence>
<dbReference type="Proteomes" id="UP001175271">
    <property type="component" value="Unassembled WGS sequence"/>
</dbReference>
<dbReference type="AlphaFoldDB" id="A0AA39HP85"/>
<evidence type="ECO:0000313" key="2">
    <source>
        <dbReference type="Proteomes" id="UP001175271"/>
    </source>
</evidence>
<accession>A0AA39HP85</accession>
<name>A0AA39HP85_9BILA</name>
<organism evidence="1 2">
    <name type="scientific">Steinernema hermaphroditum</name>
    <dbReference type="NCBI Taxonomy" id="289476"/>
    <lineage>
        <taxon>Eukaryota</taxon>
        <taxon>Metazoa</taxon>
        <taxon>Ecdysozoa</taxon>
        <taxon>Nematoda</taxon>
        <taxon>Chromadorea</taxon>
        <taxon>Rhabditida</taxon>
        <taxon>Tylenchina</taxon>
        <taxon>Panagrolaimomorpha</taxon>
        <taxon>Strongyloidoidea</taxon>
        <taxon>Steinernematidae</taxon>
        <taxon>Steinernema</taxon>
    </lineage>
</organism>